<sequence length="127" mass="14071">MTDLATRTDRIRATVTAYLSAVANGTADEITALYAPDATVEDPAGSEPKVGHEAIRAFYRAVENTRNETELLTLRITDAGAAFHFRVVTETDGQRYEIEPIDVMTFDENGLITSMRAFWAPADMRQN</sequence>
<keyword evidence="1" id="KW-0413">Isomerase</keyword>
<evidence type="ECO:0000313" key="2">
    <source>
        <dbReference type="Proteomes" id="UP000042997"/>
    </source>
</evidence>
<dbReference type="AlphaFoldDB" id="A0A098BIP5"/>
<proteinExistence type="predicted"/>
<organism evidence="1 2">
    <name type="scientific">Rhodococcus ruber</name>
    <dbReference type="NCBI Taxonomy" id="1830"/>
    <lineage>
        <taxon>Bacteria</taxon>
        <taxon>Bacillati</taxon>
        <taxon>Actinomycetota</taxon>
        <taxon>Actinomycetes</taxon>
        <taxon>Mycobacteriales</taxon>
        <taxon>Nocardiaceae</taxon>
        <taxon>Rhodococcus</taxon>
    </lineage>
</organism>
<gene>
    <name evidence="1" type="primary">ksdI</name>
    <name evidence="1" type="ORF">RHRU231_330038</name>
</gene>
<dbReference type="Gene3D" id="3.10.450.50">
    <property type="match status" value="1"/>
</dbReference>
<evidence type="ECO:0000313" key="1">
    <source>
        <dbReference type="EMBL" id="CDZ87581.1"/>
    </source>
</evidence>
<dbReference type="GO" id="GO:0004769">
    <property type="term" value="F:steroid Delta-isomerase activity"/>
    <property type="evidence" value="ECO:0007669"/>
    <property type="project" value="UniProtKB-EC"/>
</dbReference>
<dbReference type="Pfam" id="PF12680">
    <property type="entry name" value="SnoaL_2"/>
    <property type="match status" value="1"/>
</dbReference>
<dbReference type="EC" id="5.3.3.1" evidence="1"/>
<dbReference type="OrthoDB" id="459617at2"/>
<accession>A0A098BIP5</accession>
<name>A0A098BIP5_9NOCA</name>
<dbReference type="InterPro" id="IPR032710">
    <property type="entry name" value="NTF2-like_dom_sf"/>
</dbReference>
<dbReference type="InterPro" id="IPR037401">
    <property type="entry name" value="SnoaL-like"/>
</dbReference>
<dbReference type="KEGG" id="rrz:CS378_10130"/>
<protein>
    <submittedName>
        <fullName evidence="1">Steroid Delta-isomerase</fullName>
        <ecNumber evidence="1">5.3.3.1</ecNumber>
    </submittedName>
</protein>
<reference evidence="1 2" key="1">
    <citation type="journal article" date="2014" name="Genome Announc.">
        <title>Draft Genome Sequence of Propane- and Butane-Oxidizing Actinobacterium Rhodococcus ruber IEGM 231.</title>
        <authorList>
            <person name="Ivshina I.B."/>
            <person name="Kuyukina M.S."/>
            <person name="Krivoruchko A.V."/>
            <person name="Barbe V."/>
            <person name="Fischer C."/>
        </authorList>
    </citation>
    <scope>NUCLEOTIDE SEQUENCE [LARGE SCALE GENOMIC DNA]</scope>
</reference>
<dbReference type="Proteomes" id="UP000042997">
    <property type="component" value="Unassembled WGS sequence"/>
</dbReference>
<dbReference type="SUPFAM" id="SSF54427">
    <property type="entry name" value="NTF2-like"/>
    <property type="match status" value="1"/>
</dbReference>
<dbReference type="eggNOG" id="COG3631">
    <property type="taxonomic scope" value="Bacteria"/>
</dbReference>
<dbReference type="EMBL" id="CCSD01000043">
    <property type="protein sequence ID" value="CDZ87581.1"/>
    <property type="molecule type" value="Genomic_DNA"/>
</dbReference>
<dbReference type="RefSeq" id="WP_017680755.1">
    <property type="nucleotide sequence ID" value="NZ_CP023714.1"/>
</dbReference>